<dbReference type="InParanoid" id="A0A2H3E0Q7"/>
<evidence type="ECO:0000256" key="2">
    <source>
        <dbReference type="SAM" id="Phobius"/>
    </source>
</evidence>
<name>A0A2H3E0Q7_ARMGA</name>
<feature type="transmembrane region" description="Helical" evidence="2">
    <location>
        <begin position="25"/>
        <end position="46"/>
    </location>
</feature>
<dbReference type="OrthoDB" id="3034093at2759"/>
<keyword evidence="2" id="KW-0812">Transmembrane</keyword>
<sequence>MSSESESEPSSNSSHSTHLGTPWEIAVVSVCVVVVIALVATTIFHFRRKARRERRMQLDAEQGQAGHEMDPETSSKIRLDSDLTKPLPTASKRSSRHSSYDHHAQKPARYYWDYR</sequence>
<evidence type="ECO:0000313" key="3">
    <source>
        <dbReference type="EMBL" id="PBK93276.1"/>
    </source>
</evidence>
<reference evidence="4" key="1">
    <citation type="journal article" date="2017" name="Nat. Ecol. Evol.">
        <title>Genome expansion and lineage-specific genetic innovations in the forest pathogenic fungi Armillaria.</title>
        <authorList>
            <person name="Sipos G."/>
            <person name="Prasanna A.N."/>
            <person name="Walter M.C."/>
            <person name="O'Connor E."/>
            <person name="Balint B."/>
            <person name="Krizsan K."/>
            <person name="Kiss B."/>
            <person name="Hess J."/>
            <person name="Varga T."/>
            <person name="Slot J."/>
            <person name="Riley R."/>
            <person name="Boka B."/>
            <person name="Rigling D."/>
            <person name="Barry K."/>
            <person name="Lee J."/>
            <person name="Mihaltcheva S."/>
            <person name="LaButti K."/>
            <person name="Lipzen A."/>
            <person name="Waldron R."/>
            <person name="Moloney N.M."/>
            <person name="Sperisen C."/>
            <person name="Kredics L."/>
            <person name="Vagvoelgyi C."/>
            <person name="Patrignani A."/>
            <person name="Fitzpatrick D."/>
            <person name="Nagy I."/>
            <person name="Doyle S."/>
            <person name="Anderson J.B."/>
            <person name="Grigoriev I.V."/>
            <person name="Gueldener U."/>
            <person name="Muensterkoetter M."/>
            <person name="Nagy L.G."/>
        </authorList>
    </citation>
    <scope>NUCLEOTIDE SEQUENCE [LARGE SCALE GENOMIC DNA]</scope>
    <source>
        <strain evidence="4">Ar21-2</strain>
    </source>
</reference>
<protein>
    <submittedName>
        <fullName evidence="3">Uncharacterized protein</fullName>
    </submittedName>
</protein>
<proteinExistence type="predicted"/>
<organism evidence="3 4">
    <name type="scientific">Armillaria gallica</name>
    <name type="common">Bulbous honey fungus</name>
    <name type="synonym">Armillaria bulbosa</name>
    <dbReference type="NCBI Taxonomy" id="47427"/>
    <lineage>
        <taxon>Eukaryota</taxon>
        <taxon>Fungi</taxon>
        <taxon>Dikarya</taxon>
        <taxon>Basidiomycota</taxon>
        <taxon>Agaricomycotina</taxon>
        <taxon>Agaricomycetes</taxon>
        <taxon>Agaricomycetidae</taxon>
        <taxon>Agaricales</taxon>
        <taxon>Marasmiineae</taxon>
        <taxon>Physalacriaceae</taxon>
        <taxon>Armillaria</taxon>
    </lineage>
</organism>
<gene>
    <name evidence="3" type="ORF">ARMGADRAFT_1165504</name>
</gene>
<keyword evidence="2" id="KW-1133">Transmembrane helix</keyword>
<feature type="region of interest" description="Disordered" evidence="1">
    <location>
        <begin position="51"/>
        <end position="115"/>
    </location>
</feature>
<feature type="compositionally biased region" description="Basic and acidic residues" evidence="1">
    <location>
        <begin position="67"/>
        <end position="83"/>
    </location>
</feature>
<dbReference type="Proteomes" id="UP000217790">
    <property type="component" value="Unassembled WGS sequence"/>
</dbReference>
<keyword evidence="2" id="KW-0472">Membrane</keyword>
<dbReference type="AlphaFoldDB" id="A0A2H3E0Q7"/>
<evidence type="ECO:0000313" key="4">
    <source>
        <dbReference type="Proteomes" id="UP000217790"/>
    </source>
</evidence>
<accession>A0A2H3E0Q7</accession>
<evidence type="ECO:0000256" key="1">
    <source>
        <dbReference type="SAM" id="MobiDB-lite"/>
    </source>
</evidence>
<dbReference type="OMA" id="WEIAIVV"/>
<dbReference type="EMBL" id="KZ293657">
    <property type="protein sequence ID" value="PBK93276.1"/>
    <property type="molecule type" value="Genomic_DNA"/>
</dbReference>
<keyword evidence="4" id="KW-1185">Reference proteome</keyword>